<name>A0A2T7PJP2_POMCA</name>
<dbReference type="AlphaFoldDB" id="A0A2T7PJP2"/>
<dbReference type="Proteomes" id="UP000245119">
    <property type="component" value="Linkage Group LG3"/>
</dbReference>
<gene>
    <name evidence="1" type="ORF">C0Q70_04909</name>
</gene>
<organism evidence="1 2">
    <name type="scientific">Pomacea canaliculata</name>
    <name type="common">Golden apple snail</name>
    <dbReference type="NCBI Taxonomy" id="400727"/>
    <lineage>
        <taxon>Eukaryota</taxon>
        <taxon>Metazoa</taxon>
        <taxon>Spiralia</taxon>
        <taxon>Lophotrochozoa</taxon>
        <taxon>Mollusca</taxon>
        <taxon>Gastropoda</taxon>
        <taxon>Caenogastropoda</taxon>
        <taxon>Architaenioglossa</taxon>
        <taxon>Ampullarioidea</taxon>
        <taxon>Ampullariidae</taxon>
        <taxon>Pomacea</taxon>
    </lineage>
</organism>
<comment type="caution">
    <text evidence="1">The sequence shown here is derived from an EMBL/GenBank/DDBJ whole genome shotgun (WGS) entry which is preliminary data.</text>
</comment>
<accession>A0A2T7PJP2</accession>
<evidence type="ECO:0000313" key="1">
    <source>
        <dbReference type="EMBL" id="PVD33651.1"/>
    </source>
</evidence>
<sequence length="68" mass="8048">MKWKPLSRHQRIFAHKALRETENAMLSELRSHWLPWDQPKSPLVRQSKDQAEPVRACPADLFVLELDD</sequence>
<protein>
    <submittedName>
        <fullName evidence="1">Uncharacterized protein</fullName>
    </submittedName>
</protein>
<evidence type="ECO:0000313" key="2">
    <source>
        <dbReference type="Proteomes" id="UP000245119"/>
    </source>
</evidence>
<keyword evidence="2" id="KW-1185">Reference proteome</keyword>
<reference evidence="1 2" key="1">
    <citation type="submission" date="2018-04" db="EMBL/GenBank/DDBJ databases">
        <title>The genome of golden apple snail Pomacea canaliculata provides insight into stress tolerance and invasive adaptation.</title>
        <authorList>
            <person name="Liu C."/>
            <person name="Liu B."/>
            <person name="Ren Y."/>
            <person name="Zhang Y."/>
            <person name="Wang H."/>
            <person name="Li S."/>
            <person name="Jiang F."/>
            <person name="Yin L."/>
            <person name="Zhang G."/>
            <person name="Qian W."/>
            <person name="Fan W."/>
        </authorList>
    </citation>
    <scope>NUCLEOTIDE SEQUENCE [LARGE SCALE GENOMIC DNA]</scope>
    <source>
        <strain evidence="1">SZHN2017</strain>
        <tissue evidence="1">Muscle</tissue>
    </source>
</reference>
<dbReference type="EMBL" id="PZQS01000003">
    <property type="protein sequence ID" value="PVD33651.1"/>
    <property type="molecule type" value="Genomic_DNA"/>
</dbReference>
<proteinExistence type="predicted"/>